<evidence type="ECO:0000256" key="13">
    <source>
        <dbReference type="ARBA" id="ARBA00023054"/>
    </source>
</evidence>
<dbReference type="SUPFAM" id="SSF50044">
    <property type="entry name" value="SH3-domain"/>
    <property type="match status" value="1"/>
</dbReference>
<dbReference type="OrthoDB" id="446293at2759"/>
<comment type="subcellular location">
    <subcellularLocation>
        <location evidence="16">Cell membrane</location>
        <location evidence="16">Sarcolemma</location>
        <location evidence="16">T-tubule</location>
    </subcellularLocation>
    <subcellularLocation>
        <location evidence="3">Cytoplasm</location>
    </subcellularLocation>
    <subcellularLocation>
        <location evidence="2">Endosome</location>
    </subcellularLocation>
    <subcellularLocation>
        <location evidence="1">Nucleus</location>
    </subcellularLocation>
</comment>
<keyword evidence="8" id="KW-0597">Phosphoprotein</keyword>
<dbReference type="KEGG" id="tsr:106552363"/>
<evidence type="ECO:0000256" key="16">
    <source>
        <dbReference type="ARBA" id="ARBA00024012"/>
    </source>
</evidence>
<keyword evidence="7" id="KW-0963">Cytoplasm</keyword>
<dbReference type="GO" id="GO:0005543">
    <property type="term" value="F:phospholipid binding"/>
    <property type="evidence" value="ECO:0007669"/>
    <property type="project" value="TreeGrafter"/>
</dbReference>
<evidence type="ECO:0000256" key="8">
    <source>
        <dbReference type="ARBA" id="ARBA00022553"/>
    </source>
</evidence>
<name>A0A6I9YPK6_9SAUR</name>
<dbReference type="GO" id="GO:0006897">
    <property type="term" value="P:endocytosis"/>
    <property type="evidence" value="ECO:0007669"/>
    <property type="project" value="UniProtKB-KW"/>
</dbReference>
<evidence type="ECO:0000256" key="1">
    <source>
        <dbReference type="ARBA" id="ARBA00004123"/>
    </source>
</evidence>
<dbReference type="Gene3D" id="2.30.30.40">
    <property type="entry name" value="SH3 Domains"/>
    <property type="match status" value="1"/>
</dbReference>
<keyword evidence="5" id="KW-0217">Developmental protein</keyword>
<dbReference type="GO" id="GO:0030315">
    <property type="term" value="C:T-tubule"/>
    <property type="evidence" value="ECO:0007669"/>
    <property type="project" value="UniProtKB-SubCell"/>
</dbReference>
<keyword evidence="9" id="KW-0254">Endocytosis</keyword>
<evidence type="ECO:0000256" key="6">
    <source>
        <dbReference type="ARBA" id="ARBA00022475"/>
    </source>
</evidence>
<keyword evidence="15" id="KW-0539">Nucleus</keyword>
<dbReference type="InterPro" id="IPR003023">
    <property type="entry name" value="Amphiphysin_2"/>
</dbReference>
<dbReference type="GO" id="GO:0005634">
    <property type="term" value="C:nucleus"/>
    <property type="evidence" value="ECO:0007669"/>
    <property type="project" value="UniProtKB-SubCell"/>
</dbReference>
<keyword evidence="4 21" id="KW-0728">SH3 domain</keyword>
<dbReference type="PANTHER" id="PTHR46514">
    <property type="entry name" value="AMPHIPHYSIN"/>
    <property type="match status" value="1"/>
</dbReference>
<evidence type="ECO:0000256" key="14">
    <source>
        <dbReference type="ARBA" id="ARBA00023136"/>
    </source>
</evidence>
<dbReference type="GO" id="GO:0051649">
    <property type="term" value="P:establishment of localization in cell"/>
    <property type="evidence" value="ECO:0007669"/>
    <property type="project" value="UniProtKB-ARBA"/>
</dbReference>
<evidence type="ECO:0000256" key="22">
    <source>
        <dbReference type="SAM" id="Coils"/>
    </source>
</evidence>
<evidence type="ECO:0000256" key="5">
    <source>
        <dbReference type="ARBA" id="ARBA00022473"/>
    </source>
</evidence>
<evidence type="ECO:0000256" key="15">
    <source>
        <dbReference type="ARBA" id="ARBA00023242"/>
    </source>
</evidence>
<evidence type="ECO:0000256" key="12">
    <source>
        <dbReference type="ARBA" id="ARBA00022990"/>
    </source>
</evidence>
<proteinExistence type="predicted"/>
<evidence type="ECO:0000313" key="26">
    <source>
        <dbReference type="Proteomes" id="UP000504617"/>
    </source>
</evidence>
<dbReference type="GO" id="GO:0005768">
    <property type="term" value="C:endosome"/>
    <property type="evidence" value="ECO:0007669"/>
    <property type="project" value="UniProtKB-SubCell"/>
</dbReference>
<evidence type="ECO:0000256" key="23">
    <source>
        <dbReference type="SAM" id="MobiDB-lite"/>
    </source>
</evidence>
<evidence type="ECO:0000259" key="25">
    <source>
        <dbReference type="PROSITE" id="PS51021"/>
    </source>
</evidence>
<keyword evidence="12" id="KW-0007">Acetylation</keyword>
<reference evidence="27" key="1">
    <citation type="submission" date="2025-08" db="UniProtKB">
        <authorList>
            <consortium name="RefSeq"/>
        </authorList>
    </citation>
    <scope>IDENTIFICATION</scope>
</reference>
<evidence type="ECO:0000256" key="17">
    <source>
        <dbReference type="ARBA" id="ARBA00069394"/>
    </source>
</evidence>
<dbReference type="GeneID" id="106552363"/>
<dbReference type="AlphaFoldDB" id="A0A6I9YPK6"/>
<dbReference type="GO" id="GO:0030424">
    <property type="term" value="C:axon"/>
    <property type="evidence" value="ECO:0007669"/>
    <property type="project" value="UniProtKB-ARBA"/>
</dbReference>
<feature type="coiled-coil region" evidence="22">
    <location>
        <begin position="194"/>
        <end position="221"/>
    </location>
</feature>
<evidence type="ECO:0000259" key="24">
    <source>
        <dbReference type="PROSITE" id="PS50002"/>
    </source>
</evidence>
<dbReference type="GO" id="GO:0030100">
    <property type="term" value="P:regulation of endocytosis"/>
    <property type="evidence" value="ECO:0007669"/>
    <property type="project" value="InterPro"/>
</dbReference>
<dbReference type="PRINTS" id="PR01251">
    <property type="entry name" value="AMPHIPHYSIN"/>
</dbReference>
<evidence type="ECO:0000256" key="19">
    <source>
        <dbReference type="ARBA" id="ARBA00080400"/>
    </source>
</evidence>
<evidence type="ECO:0000256" key="10">
    <source>
        <dbReference type="ARBA" id="ARBA00022753"/>
    </source>
</evidence>
<dbReference type="SMART" id="SM00721">
    <property type="entry name" value="BAR"/>
    <property type="match status" value="1"/>
</dbReference>
<evidence type="ECO:0000256" key="4">
    <source>
        <dbReference type="ARBA" id="ARBA00022443"/>
    </source>
</evidence>
<dbReference type="GO" id="GO:0008021">
    <property type="term" value="C:synaptic vesicle"/>
    <property type="evidence" value="ECO:0007669"/>
    <property type="project" value="TreeGrafter"/>
</dbReference>
<dbReference type="RefSeq" id="XP_013926086.1">
    <property type="nucleotide sequence ID" value="XM_014070611.1"/>
</dbReference>
<dbReference type="GO" id="GO:0048156">
    <property type="term" value="F:tau protein binding"/>
    <property type="evidence" value="ECO:0007669"/>
    <property type="project" value="TreeGrafter"/>
</dbReference>
<evidence type="ECO:0000256" key="21">
    <source>
        <dbReference type="PROSITE-ProRule" id="PRU00192"/>
    </source>
</evidence>
<dbReference type="PROSITE" id="PS51021">
    <property type="entry name" value="BAR"/>
    <property type="match status" value="1"/>
</dbReference>
<feature type="compositionally biased region" description="Polar residues" evidence="23">
    <location>
        <begin position="362"/>
        <end position="371"/>
    </location>
</feature>
<keyword evidence="10" id="KW-0967">Endosome</keyword>
<dbReference type="PANTHER" id="PTHR46514:SF4">
    <property type="entry name" value="MYC BOX-DEPENDENT-INTERACTING PROTEIN 1"/>
    <property type="match status" value="1"/>
</dbReference>
<evidence type="ECO:0000256" key="3">
    <source>
        <dbReference type="ARBA" id="ARBA00004496"/>
    </source>
</evidence>
<evidence type="ECO:0000313" key="27">
    <source>
        <dbReference type="RefSeq" id="XP_013926086.1"/>
    </source>
</evidence>
<dbReference type="SUPFAM" id="SSF103657">
    <property type="entry name" value="BAR/IMD domain-like"/>
    <property type="match status" value="1"/>
</dbReference>
<dbReference type="Pfam" id="PF03114">
    <property type="entry name" value="BAR"/>
    <property type="match status" value="1"/>
</dbReference>
<accession>A0A6I9YPK6</accession>
<feature type="region of interest" description="Disordered" evidence="23">
    <location>
        <begin position="274"/>
        <end position="379"/>
    </location>
</feature>
<dbReference type="Gene3D" id="1.20.1270.60">
    <property type="entry name" value="Arfaptin homology (AH) domain/BAR domain"/>
    <property type="match status" value="1"/>
</dbReference>
<dbReference type="Proteomes" id="UP000504617">
    <property type="component" value="Unplaced"/>
</dbReference>
<feature type="compositionally biased region" description="Polar residues" evidence="23">
    <location>
        <begin position="284"/>
        <end position="294"/>
    </location>
</feature>
<organism evidence="26 27">
    <name type="scientific">Thamnophis sirtalis</name>
    <dbReference type="NCBI Taxonomy" id="35019"/>
    <lineage>
        <taxon>Eukaryota</taxon>
        <taxon>Metazoa</taxon>
        <taxon>Chordata</taxon>
        <taxon>Craniata</taxon>
        <taxon>Vertebrata</taxon>
        <taxon>Euteleostomi</taxon>
        <taxon>Lepidosauria</taxon>
        <taxon>Squamata</taxon>
        <taxon>Bifurcata</taxon>
        <taxon>Unidentata</taxon>
        <taxon>Episquamata</taxon>
        <taxon>Toxicofera</taxon>
        <taxon>Serpentes</taxon>
        <taxon>Colubroidea</taxon>
        <taxon>Colubridae</taxon>
        <taxon>Natricinae</taxon>
        <taxon>Thamnophis</taxon>
    </lineage>
</organism>
<feature type="domain" description="BAR" evidence="25">
    <location>
        <begin position="28"/>
        <end position="275"/>
    </location>
</feature>
<gene>
    <name evidence="27" type="primary">BIN1</name>
</gene>
<dbReference type="InterPro" id="IPR003005">
    <property type="entry name" value="Amphiphysin"/>
</dbReference>
<evidence type="ECO:0000256" key="20">
    <source>
        <dbReference type="ARBA" id="ARBA00082834"/>
    </source>
</evidence>
<keyword evidence="6" id="KW-1003">Cell membrane</keyword>
<dbReference type="PROSITE" id="PS50002">
    <property type="entry name" value="SH3"/>
    <property type="match status" value="1"/>
</dbReference>
<evidence type="ECO:0000256" key="11">
    <source>
        <dbReference type="ARBA" id="ARBA00022782"/>
    </source>
</evidence>
<dbReference type="FunFam" id="2.30.30.40:FF:000029">
    <property type="entry name" value="myc box-dependent-interacting protein 1 isoform X2"/>
    <property type="match status" value="1"/>
</dbReference>
<dbReference type="SMART" id="SM00326">
    <property type="entry name" value="SH3"/>
    <property type="match status" value="1"/>
</dbReference>
<dbReference type="CDD" id="cd12139">
    <property type="entry name" value="SH3_Bin1"/>
    <property type="match status" value="1"/>
</dbReference>
<dbReference type="InterPro" id="IPR001452">
    <property type="entry name" value="SH3_domain"/>
</dbReference>
<evidence type="ECO:0000256" key="9">
    <source>
        <dbReference type="ARBA" id="ARBA00022583"/>
    </source>
</evidence>
<keyword evidence="14" id="KW-0472">Membrane</keyword>
<dbReference type="GO" id="GO:0030154">
    <property type="term" value="P:cell differentiation"/>
    <property type="evidence" value="ECO:0007669"/>
    <property type="project" value="UniProtKB-KW"/>
</dbReference>
<feature type="domain" description="SH3" evidence="24">
    <location>
        <begin position="398"/>
        <end position="471"/>
    </location>
</feature>
<keyword evidence="13 22" id="KW-0175">Coiled coil</keyword>
<dbReference type="PRINTS" id="PR00452">
    <property type="entry name" value="SH3DOMAIN"/>
</dbReference>
<evidence type="ECO:0000256" key="18">
    <source>
        <dbReference type="ARBA" id="ARBA00077838"/>
    </source>
</evidence>
<protein>
    <recommendedName>
        <fullName evidence="17">Myc box-dependent-interacting protein 1</fullName>
    </recommendedName>
    <alternativeName>
        <fullName evidence="18">Amphiphysin II</fullName>
    </alternativeName>
    <alternativeName>
        <fullName evidence="20">Amphiphysin-like protein</fullName>
    </alternativeName>
    <alternativeName>
        <fullName evidence="19">Bridging integrator 1</fullName>
    </alternativeName>
</protein>
<dbReference type="FunFam" id="1.20.1270.60:FF:000013">
    <property type="entry name" value="Amphiphysin isoform 2"/>
    <property type="match status" value="1"/>
</dbReference>
<evidence type="ECO:0000256" key="7">
    <source>
        <dbReference type="ARBA" id="ARBA00022490"/>
    </source>
</evidence>
<sequence length="471" mass="52121">MAEMGKGVTAGKIASNMQKKLTRAQEKVLQKLGKADETKDEQFEQCVQNFNKQLSEGSKLQKDLRTYLTSVKAMHEASKRLTECLQEVYEPEWPGRDDTNKIAENNELLWTDFHQKLVDQALLTMDTYLGQFPDIKSRIAKRGRKLVDYDSARHHYESLQTAKKKDEAKIAKPVSLLEKAAPQWCQGKLQAHLVAQTNLLRNQAEEELVKAQKVFEEMNIDLQEELPSLWNSRVGFYVNTFQSIAGLEENFHKEMGKLNQNLNDVLVTLEKEHATSTYPVKAQPSDSTKANKTPSSPPDGTPITSPEIKAVNHEPEPSTLEAPGGGIPKSPSQSTEATPAEADGAGKGGTAGAEAATKPETDSGSASSSLPTVVVDSATVNGTDENRAISERSDMPPGFLFKVQAMHDYAATDNDELQLKAGDVVLVTPFENPDEQDEGWLMGVKETDWLQNKAFDQCRGVFPENFTERVQ</sequence>
<evidence type="ECO:0000256" key="2">
    <source>
        <dbReference type="ARBA" id="ARBA00004177"/>
    </source>
</evidence>
<dbReference type="PRINTS" id="PR01253">
    <property type="entry name" value="AMPHIPHYSIN2"/>
</dbReference>
<dbReference type="InterPro" id="IPR035471">
    <property type="entry name" value="Amphiphysin-2_SH3"/>
</dbReference>
<dbReference type="CTD" id="274"/>
<dbReference type="Pfam" id="PF14604">
    <property type="entry name" value="SH3_9"/>
    <property type="match status" value="1"/>
</dbReference>
<dbReference type="InterPro" id="IPR036028">
    <property type="entry name" value="SH3-like_dom_sf"/>
</dbReference>
<keyword evidence="11" id="KW-0221">Differentiation</keyword>
<dbReference type="InterPro" id="IPR004148">
    <property type="entry name" value="BAR_dom"/>
</dbReference>
<keyword evidence="26" id="KW-1185">Reference proteome</keyword>
<dbReference type="InterPro" id="IPR027267">
    <property type="entry name" value="AH/BAR_dom_sf"/>
</dbReference>